<dbReference type="PRINTS" id="PR00463">
    <property type="entry name" value="EP450I"/>
</dbReference>
<dbReference type="PANTHER" id="PTHR24305">
    <property type="entry name" value="CYTOCHROME P450"/>
    <property type="match status" value="1"/>
</dbReference>
<evidence type="ECO:0000256" key="7">
    <source>
        <dbReference type="SAM" id="Phobius"/>
    </source>
</evidence>
<dbReference type="InterPro" id="IPR002401">
    <property type="entry name" value="Cyt_P450_E_grp-I"/>
</dbReference>
<keyword evidence="7" id="KW-0812">Transmembrane</keyword>
<evidence type="ECO:0000256" key="2">
    <source>
        <dbReference type="ARBA" id="ARBA00010617"/>
    </source>
</evidence>
<dbReference type="InterPro" id="IPR017972">
    <property type="entry name" value="Cyt_P450_CS"/>
</dbReference>
<comment type="caution">
    <text evidence="8">The sequence shown here is derived from an EMBL/GenBank/DDBJ whole genome shotgun (WGS) entry which is preliminary data.</text>
</comment>
<evidence type="ECO:0000256" key="4">
    <source>
        <dbReference type="ARBA" id="ARBA00023004"/>
    </source>
</evidence>
<comment type="similarity">
    <text evidence="2 6">Belongs to the cytochrome P450 family.</text>
</comment>
<keyword evidence="7" id="KW-1133">Transmembrane helix</keyword>
<organism evidence="8 9">
    <name type="scientific">Tuber borchii</name>
    <name type="common">White truffle</name>
    <dbReference type="NCBI Taxonomy" id="42251"/>
    <lineage>
        <taxon>Eukaryota</taxon>
        <taxon>Fungi</taxon>
        <taxon>Dikarya</taxon>
        <taxon>Ascomycota</taxon>
        <taxon>Pezizomycotina</taxon>
        <taxon>Pezizomycetes</taxon>
        <taxon>Pezizales</taxon>
        <taxon>Tuberaceae</taxon>
        <taxon>Tuber</taxon>
    </lineage>
</organism>
<evidence type="ECO:0000313" key="8">
    <source>
        <dbReference type="EMBL" id="PUU79752.1"/>
    </source>
</evidence>
<keyword evidence="3 5" id="KW-0479">Metal-binding</keyword>
<keyword evidence="6" id="KW-0503">Monooxygenase</keyword>
<dbReference type="GO" id="GO:0005506">
    <property type="term" value="F:iron ion binding"/>
    <property type="evidence" value="ECO:0007669"/>
    <property type="project" value="InterPro"/>
</dbReference>
<keyword evidence="9" id="KW-1185">Reference proteome</keyword>
<dbReference type="Pfam" id="PF00067">
    <property type="entry name" value="p450"/>
    <property type="match status" value="1"/>
</dbReference>
<comment type="cofactor">
    <cofactor evidence="1 5">
        <name>heme</name>
        <dbReference type="ChEBI" id="CHEBI:30413"/>
    </cofactor>
</comment>
<keyword evidence="4 5" id="KW-0408">Iron</keyword>
<evidence type="ECO:0000256" key="3">
    <source>
        <dbReference type="ARBA" id="ARBA00022723"/>
    </source>
</evidence>
<evidence type="ECO:0000256" key="5">
    <source>
        <dbReference type="PIRSR" id="PIRSR602401-1"/>
    </source>
</evidence>
<dbReference type="PRINTS" id="PR00385">
    <property type="entry name" value="P450"/>
</dbReference>
<accession>A0A2T6ZWA0</accession>
<dbReference type="GO" id="GO:0004497">
    <property type="term" value="F:monooxygenase activity"/>
    <property type="evidence" value="ECO:0007669"/>
    <property type="project" value="UniProtKB-KW"/>
</dbReference>
<reference evidence="8 9" key="1">
    <citation type="submission" date="2017-04" db="EMBL/GenBank/DDBJ databases">
        <title>Draft genome sequence of Tuber borchii Vittad., a whitish edible truffle.</title>
        <authorList>
            <consortium name="DOE Joint Genome Institute"/>
            <person name="Murat C."/>
            <person name="Kuo A."/>
            <person name="Barry K.W."/>
            <person name="Clum A."/>
            <person name="Dockter R.B."/>
            <person name="Fauchery L."/>
            <person name="Iotti M."/>
            <person name="Kohler A."/>
            <person name="Labutti K."/>
            <person name="Lindquist E.A."/>
            <person name="Lipzen A."/>
            <person name="Ohm R.A."/>
            <person name="Wang M."/>
            <person name="Grigoriev I.V."/>
            <person name="Zambonelli A."/>
            <person name="Martin F.M."/>
        </authorList>
    </citation>
    <scope>NUCLEOTIDE SEQUENCE [LARGE SCALE GENOMIC DNA]</scope>
    <source>
        <strain evidence="8 9">Tbo3840</strain>
    </source>
</reference>
<dbReference type="PROSITE" id="PS00086">
    <property type="entry name" value="CYTOCHROME_P450"/>
    <property type="match status" value="1"/>
</dbReference>
<dbReference type="PANTHER" id="PTHR24305:SF166">
    <property type="entry name" value="CYTOCHROME P450 12A4, MITOCHONDRIAL-RELATED"/>
    <property type="match status" value="1"/>
</dbReference>
<keyword evidence="5 6" id="KW-0349">Heme</keyword>
<name>A0A2T6ZWA0_TUBBO</name>
<dbReference type="InterPro" id="IPR001128">
    <property type="entry name" value="Cyt_P450"/>
</dbReference>
<keyword evidence="6" id="KW-0560">Oxidoreductase</keyword>
<feature type="binding site" description="axial binding residue" evidence="5">
    <location>
        <position position="454"/>
    </location>
    <ligand>
        <name>heme</name>
        <dbReference type="ChEBI" id="CHEBI:30413"/>
    </ligand>
    <ligandPart>
        <name>Fe</name>
        <dbReference type="ChEBI" id="CHEBI:18248"/>
    </ligandPart>
</feature>
<feature type="transmembrane region" description="Helical" evidence="7">
    <location>
        <begin position="12"/>
        <end position="35"/>
    </location>
</feature>
<proteinExistence type="inferred from homology"/>
<dbReference type="Proteomes" id="UP000244722">
    <property type="component" value="Unassembled WGS sequence"/>
</dbReference>
<dbReference type="InterPro" id="IPR050121">
    <property type="entry name" value="Cytochrome_P450_monoxygenase"/>
</dbReference>
<evidence type="ECO:0000313" key="9">
    <source>
        <dbReference type="Proteomes" id="UP000244722"/>
    </source>
</evidence>
<keyword evidence="7" id="KW-0472">Membrane</keyword>
<dbReference type="STRING" id="42251.A0A2T6ZWA0"/>
<dbReference type="EMBL" id="NESQ01000083">
    <property type="protein sequence ID" value="PUU79752.1"/>
    <property type="molecule type" value="Genomic_DNA"/>
</dbReference>
<dbReference type="SUPFAM" id="SSF48264">
    <property type="entry name" value="Cytochrome P450"/>
    <property type="match status" value="1"/>
</dbReference>
<dbReference type="Gene3D" id="1.10.630.10">
    <property type="entry name" value="Cytochrome P450"/>
    <property type="match status" value="1"/>
</dbReference>
<dbReference type="GO" id="GO:0016705">
    <property type="term" value="F:oxidoreductase activity, acting on paired donors, with incorporation or reduction of molecular oxygen"/>
    <property type="evidence" value="ECO:0007669"/>
    <property type="project" value="InterPro"/>
</dbReference>
<evidence type="ECO:0000256" key="6">
    <source>
        <dbReference type="RuleBase" id="RU000461"/>
    </source>
</evidence>
<gene>
    <name evidence="8" type="ORF">B9Z19DRAFT_1080969</name>
</gene>
<dbReference type="OrthoDB" id="1470350at2759"/>
<protein>
    <submittedName>
        <fullName evidence="8">Cytochrome P450</fullName>
    </submittedName>
</protein>
<dbReference type="AlphaFoldDB" id="A0A2T6ZWA0"/>
<dbReference type="GO" id="GO:0020037">
    <property type="term" value="F:heme binding"/>
    <property type="evidence" value="ECO:0007669"/>
    <property type="project" value="InterPro"/>
</dbReference>
<sequence>MSKLSEILRGQSYGVVFTPVNTVLAITAFFFLYYLKQRFFGPLRHLPGPWWSHYTQFPDTLHTFSGNRSLYIHSLHEKYGDTLRLGPNTVGVTGQEGVKTIFGGGSKRPFHKEPVITEMLNFGRTFEETMAGTADPVSSSKRRMMYGNAYSRGSVLNMQDIYQKCFMNFIARIEESRKNSQDGIIGVTPYFRAMAYDVLTEAAFGGLCKGTEYGTDAVGIMDNVMNANLFQWYFGTFIYNLTMKIPWKKLDWIRSKEEYLQATQEVVSVYQSNVKAHPDRVRKDLLGNLILNNLDPKKLYHEAYGNIWAGTDTTTNTLGVLMLAIVRHPRIYKNLVAELDRAFPPGEYVPFAPMELQKLETECPYLTCCIKECLRRYPLIPGPSPRIVPKEGTNINGWFVPGNATIFAQTYTTNHNAKIFPNPKMYIPERWQAGKETAEMKAMMTSFGSGPRICAGENLAMMELHCATALLFRNYVVSIPDGYDNDHVEFWITTPKGGSIFLRIEPREV</sequence>
<dbReference type="InterPro" id="IPR036396">
    <property type="entry name" value="Cyt_P450_sf"/>
</dbReference>
<evidence type="ECO:0000256" key="1">
    <source>
        <dbReference type="ARBA" id="ARBA00001971"/>
    </source>
</evidence>